<reference evidence="4" key="1">
    <citation type="submission" date="2021-07" db="EMBL/GenBank/DDBJ databases">
        <authorList>
            <person name="Branca A.L. A."/>
        </authorList>
    </citation>
    <scope>NUCLEOTIDE SEQUENCE</scope>
</reference>
<protein>
    <recommendedName>
        <fullName evidence="6">Ankyrin</fullName>
    </recommendedName>
</protein>
<dbReference type="PROSITE" id="PS50088">
    <property type="entry name" value="ANK_REPEAT"/>
    <property type="match status" value="2"/>
</dbReference>
<proteinExistence type="predicted"/>
<evidence type="ECO:0000313" key="4">
    <source>
        <dbReference type="EMBL" id="CAG8901394.1"/>
    </source>
</evidence>
<dbReference type="PROSITE" id="PS50297">
    <property type="entry name" value="ANK_REP_REGION"/>
    <property type="match status" value="2"/>
</dbReference>
<dbReference type="InterPro" id="IPR002110">
    <property type="entry name" value="Ankyrin_rpt"/>
</dbReference>
<dbReference type="AlphaFoldDB" id="A0A9W4KE09"/>
<keyword evidence="5" id="KW-1185">Reference proteome</keyword>
<keyword evidence="2 3" id="KW-0040">ANK repeat</keyword>
<organism evidence="4 5">
    <name type="scientific">Penicillium egyptiacum</name>
    <dbReference type="NCBI Taxonomy" id="1303716"/>
    <lineage>
        <taxon>Eukaryota</taxon>
        <taxon>Fungi</taxon>
        <taxon>Dikarya</taxon>
        <taxon>Ascomycota</taxon>
        <taxon>Pezizomycotina</taxon>
        <taxon>Eurotiomycetes</taxon>
        <taxon>Eurotiomycetidae</taxon>
        <taxon>Eurotiales</taxon>
        <taxon>Aspergillaceae</taxon>
        <taxon>Penicillium</taxon>
    </lineage>
</organism>
<evidence type="ECO:0000313" key="5">
    <source>
        <dbReference type="Proteomes" id="UP001154252"/>
    </source>
</evidence>
<dbReference type="SUPFAM" id="SSF48403">
    <property type="entry name" value="Ankyrin repeat"/>
    <property type="match status" value="1"/>
</dbReference>
<dbReference type="Pfam" id="PF12796">
    <property type="entry name" value="Ank_2"/>
    <property type="match status" value="1"/>
</dbReference>
<dbReference type="OrthoDB" id="4369982at2759"/>
<name>A0A9W4KE09_9EURO</name>
<evidence type="ECO:0000256" key="2">
    <source>
        <dbReference type="ARBA" id="ARBA00023043"/>
    </source>
</evidence>
<dbReference type="SMART" id="SM00248">
    <property type="entry name" value="ANK"/>
    <property type="match status" value="2"/>
</dbReference>
<comment type="caution">
    <text evidence="4">The sequence shown here is derived from an EMBL/GenBank/DDBJ whole genome shotgun (WGS) entry which is preliminary data.</text>
</comment>
<dbReference type="InterPro" id="IPR036770">
    <property type="entry name" value="Ankyrin_rpt-contain_sf"/>
</dbReference>
<dbReference type="Gene3D" id="1.25.40.20">
    <property type="entry name" value="Ankyrin repeat-containing domain"/>
    <property type="match status" value="1"/>
</dbReference>
<keyword evidence="1" id="KW-0677">Repeat</keyword>
<accession>A0A9W4KE09</accession>
<dbReference type="PANTHER" id="PTHR24198">
    <property type="entry name" value="ANKYRIN REPEAT AND PROTEIN KINASE DOMAIN-CONTAINING PROTEIN"/>
    <property type="match status" value="1"/>
</dbReference>
<dbReference type="EMBL" id="CAJVRC010000870">
    <property type="protein sequence ID" value="CAG8901394.1"/>
    <property type="molecule type" value="Genomic_DNA"/>
</dbReference>
<sequence length="130" mass="14082">MLLDRGADANASDLDKGSALQSASFSGNANIVRSLLDHGADIDAQEGELWNPLHTAAQRGHEKVVQVLLDRGASVMLGKGSMTVLRFILHHPMAMKPLCRCYLTTVRISVCKPQIGVSEAIPSIRHLLTR</sequence>
<dbReference type="GO" id="GO:0005737">
    <property type="term" value="C:cytoplasm"/>
    <property type="evidence" value="ECO:0007669"/>
    <property type="project" value="TreeGrafter"/>
</dbReference>
<dbReference type="PANTHER" id="PTHR24198:SF165">
    <property type="entry name" value="ANKYRIN REPEAT-CONTAINING PROTEIN-RELATED"/>
    <property type="match status" value="1"/>
</dbReference>
<evidence type="ECO:0000256" key="1">
    <source>
        <dbReference type="ARBA" id="ARBA00022737"/>
    </source>
</evidence>
<feature type="repeat" description="ANK" evidence="3">
    <location>
        <begin position="15"/>
        <end position="47"/>
    </location>
</feature>
<dbReference type="Proteomes" id="UP001154252">
    <property type="component" value="Unassembled WGS sequence"/>
</dbReference>
<feature type="repeat" description="ANK" evidence="3">
    <location>
        <begin position="48"/>
        <end position="80"/>
    </location>
</feature>
<evidence type="ECO:0000256" key="3">
    <source>
        <dbReference type="PROSITE-ProRule" id="PRU00023"/>
    </source>
</evidence>
<evidence type="ECO:0008006" key="6">
    <source>
        <dbReference type="Google" id="ProtNLM"/>
    </source>
</evidence>
<gene>
    <name evidence="4" type="ORF">PEGY_LOCUS6458</name>
</gene>